<organism evidence="2 3">
    <name type="scientific">Camellia sinensis</name>
    <name type="common">Tea plant</name>
    <name type="synonym">Thea sinensis</name>
    <dbReference type="NCBI Taxonomy" id="4442"/>
    <lineage>
        <taxon>Eukaryota</taxon>
        <taxon>Viridiplantae</taxon>
        <taxon>Streptophyta</taxon>
        <taxon>Embryophyta</taxon>
        <taxon>Tracheophyta</taxon>
        <taxon>Spermatophyta</taxon>
        <taxon>Magnoliopsida</taxon>
        <taxon>eudicotyledons</taxon>
        <taxon>Gunneridae</taxon>
        <taxon>Pentapetalae</taxon>
        <taxon>asterids</taxon>
        <taxon>Ericales</taxon>
        <taxon>Theaceae</taxon>
        <taxon>Camellia</taxon>
    </lineage>
</organism>
<comment type="caution">
    <text evidence="2">The sequence shown here is derived from an EMBL/GenBank/DDBJ whole genome shotgun (WGS) entry which is preliminary data.</text>
</comment>
<feature type="region of interest" description="Disordered" evidence="1">
    <location>
        <begin position="1"/>
        <end position="51"/>
    </location>
</feature>
<evidence type="ECO:0000256" key="1">
    <source>
        <dbReference type="SAM" id="MobiDB-lite"/>
    </source>
</evidence>
<dbReference type="Proteomes" id="UP000593564">
    <property type="component" value="Unassembled WGS sequence"/>
</dbReference>
<evidence type="ECO:0000313" key="2">
    <source>
        <dbReference type="EMBL" id="KAF5956591.1"/>
    </source>
</evidence>
<protein>
    <submittedName>
        <fullName evidence="2">Uncharacterized protein</fullName>
    </submittedName>
</protein>
<sequence length="126" mass="13797">MEIKDQVRTIQSGSVSNVPCTSTVPPSTSTLPHSHTSSKSLPGHNTTKESITRKVLSPLVAHRRGCLCTKQKVSKVDAIVNRLKGKNKKATLVQGRKVRQGEPRKLSFPCTGGVQHTMYEPVRVKI</sequence>
<feature type="compositionally biased region" description="Low complexity" evidence="1">
    <location>
        <begin position="14"/>
        <end position="42"/>
    </location>
</feature>
<reference evidence="2 3" key="2">
    <citation type="submission" date="2020-07" db="EMBL/GenBank/DDBJ databases">
        <title>Genome assembly of wild tea tree DASZ reveals pedigree and selection history of tea varieties.</title>
        <authorList>
            <person name="Zhang W."/>
        </authorList>
    </citation>
    <scope>NUCLEOTIDE SEQUENCE [LARGE SCALE GENOMIC DNA]</scope>
    <source>
        <strain evidence="3">cv. G240</strain>
        <tissue evidence="2">Leaf</tissue>
    </source>
</reference>
<reference evidence="3" key="1">
    <citation type="journal article" date="2020" name="Nat. Commun.">
        <title>Genome assembly of wild tea tree DASZ reveals pedigree and selection history of tea varieties.</title>
        <authorList>
            <person name="Zhang W."/>
            <person name="Zhang Y."/>
            <person name="Qiu H."/>
            <person name="Guo Y."/>
            <person name="Wan H."/>
            <person name="Zhang X."/>
            <person name="Scossa F."/>
            <person name="Alseekh S."/>
            <person name="Zhang Q."/>
            <person name="Wang P."/>
            <person name="Xu L."/>
            <person name="Schmidt M.H."/>
            <person name="Jia X."/>
            <person name="Li D."/>
            <person name="Zhu A."/>
            <person name="Guo F."/>
            <person name="Chen W."/>
            <person name="Ni D."/>
            <person name="Usadel B."/>
            <person name="Fernie A.R."/>
            <person name="Wen W."/>
        </authorList>
    </citation>
    <scope>NUCLEOTIDE SEQUENCE [LARGE SCALE GENOMIC DNA]</scope>
    <source>
        <strain evidence="3">cv. G240</strain>
    </source>
</reference>
<keyword evidence="3" id="KW-1185">Reference proteome</keyword>
<proteinExistence type="predicted"/>
<gene>
    <name evidence="2" type="ORF">HYC85_003816</name>
</gene>
<dbReference type="EMBL" id="JACBKZ010000002">
    <property type="protein sequence ID" value="KAF5956591.1"/>
    <property type="molecule type" value="Genomic_DNA"/>
</dbReference>
<dbReference type="AlphaFoldDB" id="A0A7J7HWG5"/>
<accession>A0A7J7HWG5</accession>
<name>A0A7J7HWG5_CAMSI</name>
<evidence type="ECO:0000313" key="3">
    <source>
        <dbReference type="Proteomes" id="UP000593564"/>
    </source>
</evidence>